<evidence type="ECO:0000313" key="6">
    <source>
        <dbReference type="EMBL" id="MBO1305853.1"/>
    </source>
</evidence>
<evidence type="ECO:0000256" key="3">
    <source>
        <dbReference type="ARBA" id="ARBA00022741"/>
    </source>
</evidence>
<evidence type="ECO:0000256" key="1">
    <source>
        <dbReference type="ARBA" id="ARBA00005417"/>
    </source>
</evidence>
<feature type="domain" description="ABC transporter" evidence="5">
    <location>
        <begin position="5"/>
        <end position="232"/>
    </location>
</feature>
<evidence type="ECO:0000259" key="5">
    <source>
        <dbReference type="PROSITE" id="PS50893"/>
    </source>
</evidence>
<dbReference type="Pfam" id="PF00005">
    <property type="entry name" value="ABC_tran"/>
    <property type="match status" value="1"/>
</dbReference>
<evidence type="ECO:0000256" key="4">
    <source>
        <dbReference type="ARBA" id="ARBA00022840"/>
    </source>
</evidence>
<dbReference type="RefSeq" id="WP_207672780.1">
    <property type="nucleotide sequence ID" value="NZ_JAFREM010000011.1"/>
</dbReference>
<name>A0ABS3L9Y0_9ENTE</name>
<proteinExistence type="inferred from homology"/>
<protein>
    <submittedName>
        <fullName evidence="6">ATP-binding cassette domain-containing protein</fullName>
    </submittedName>
</protein>
<dbReference type="PANTHER" id="PTHR43335">
    <property type="entry name" value="ABC TRANSPORTER, ATP-BINDING PROTEIN"/>
    <property type="match status" value="1"/>
</dbReference>
<keyword evidence="4 6" id="KW-0067">ATP-binding</keyword>
<sequence length="301" mass="33656">MGTILETKALTKAYGKFKALDQVTVCLEQGEIYGLIGQNGAGKTTFMRLIAGLSFPTAGRMTLFGQPIGKTQTTDQQMGFMIENPAIIRHLTAKEVLRYFAKMKGLTCNDEQLDQLLTKVHLADTGKKKAHQFSLGMKQRLGIAIALLGDPTFLVLDEPINGLDPQGMVEIRALLRQLASEGKTILLSSHNLPELYQVATQYIILNQGKVVKQLSLLELEKQTRHYLRVVVNEPRRLAQVLSEIETIGNYEINHEGEAKLFQVESKEDLLKQLVAHNVWPITFVEQEESLENFYFSLIGGS</sequence>
<dbReference type="PROSITE" id="PS50893">
    <property type="entry name" value="ABC_TRANSPORTER_2"/>
    <property type="match status" value="1"/>
</dbReference>
<comment type="similarity">
    <text evidence="1">Belongs to the ABC transporter superfamily.</text>
</comment>
<dbReference type="SUPFAM" id="SSF52540">
    <property type="entry name" value="P-loop containing nucleoside triphosphate hydrolases"/>
    <property type="match status" value="1"/>
</dbReference>
<keyword evidence="7" id="KW-1185">Reference proteome</keyword>
<gene>
    <name evidence="6" type="ORF">JZO70_06765</name>
</gene>
<dbReference type="InterPro" id="IPR017871">
    <property type="entry name" value="ABC_transporter-like_CS"/>
</dbReference>
<organism evidence="6 7">
    <name type="scientific">Candidatus Enterococcus moelleringii</name>
    <dbReference type="NCBI Taxonomy" id="2815325"/>
    <lineage>
        <taxon>Bacteria</taxon>
        <taxon>Bacillati</taxon>
        <taxon>Bacillota</taxon>
        <taxon>Bacilli</taxon>
        <taxon>Lactobacillales</taxon>
        <taxon>Enterococcaceae</taxon>
        <taxon>Enterococcus</taxon>
    </lineage>
</organism>
<keyword evidence="2" id="KW-0813">Transport</keyword>
<dbReference type="InterPro" id="IPR003593">
    <property type="entry name" value="AAA+_ATPase"/>
</dbReference>
<dbReference type="Gene3D" id="3.40.50.300">
    <property type="entry name" value="P-loop containing nucleotide triphosphate hydrolases"/>
    <property type="match status" value="1"/>
</dbReference>
<accession>A0ABS3L9Y0</accession>
<dbReference type="PROSITE" id="PS00211">
    <property type="entry name" value="ABC_TRANSPORTER_1"/>
    <property type="match status" value="1"/>
</dbReference>
<keyword evidence="3" id="KW-0547">Nucleotide-binding</keyword>
<evidence type="ECO:0000313" key="7">
    <source>
        <dbReference type="Proteomes" id="UP000664601"/>
    </source>
</evidence>
<dbReference type="PANTHER" id="PTHR43335:SF4">
    <property type="entry name" value="ABC TRANSPORTER, ATP-BINDING PROTEIN"/>
    <property type="match status" value="1"/>
</dbReference>
<dbReference type="Proteomes" id="UP000664601">
    <property type="component" value="Unassembled WGS sequence"/>
</dbReference>
<comment type="caution">
    <text evidence="6">The sequence shown here is derived from an EMBL/GenBank/DDBJ whole genome shotgun (WGS) entry which is preliminary data.</text>
</comment>
<dbReference type="GO" id="GO:0005524">
    <property type="term" value="F:ATP binding"/>
    <property type="evidence" value="ECO:0007669"/>
    <property type="project" value="UniProtKB-KW"/>
</dbReference>
<dbReference type="SMART" id="SM00382">
    <property type="entry name" value="AAA"/>
    <property type="match status" value="1"/>
</dbReference>
<evidence type="ECO:0000256" key="2">
    <source>
        <dbReference type="ARBA" id="ARBA00022448"/>
    </source>
</evidence>
<dbReference type="InterPro" id="IPR003439">
    <property type="entry name" value="ABC_transporter-like_ATP-bd"/>
</dbReference>
<dbReference type="InterPro" id="IPR027417">
    <property type="entry name" value="P-loop_NTPase"/>
</dbReference>
<reference evidence="6 7" key="1">
    <citation type="submission" date="2021-03" db="EMBL/GenBank/DDBJ databases">
        <title>Enterococcal diversity collection.</title>
        <authorList>
            <person name="Gilmore M.S."/>
            <person name="Schwartzman J."/>
            <person name="Van Tyne D."/>
            <person name="Martin M."/>
            <person name="Earl A.M."/>
            <person name="Manson A.L."/>
            <person name="Straub T."/>
            <person name="Salamzade R."/>
            <person name="Saavedra J."/>
            <person name="Lebreton F."/>
            <person name="Prichula J."/>
            <person name="Schaufler K."/>
            <person name="Gaca A."/>
            <person name="Sgardioli B."/>
            <person name="Wagenaar J."/>
            <person name="Strong T."/>
        </authorList>
    </citation>
    <scope>NUCLEOTIDE SEQUENCE [LARGE SCALE GENOMIC DNA]</scope>
    <source>
        <strain evidence="6 7">669A</strain>
    </source>
</reference>
<dbReference type="EMBL" id="JAFREM010000011">
    <property type="protein sequence ID" value="MBO1305853.1"/>
    <property type="molecule type" value="Genomic_DNA"/>
</dbReference>